<feature type="compositionally biased region" description="Pro residues" evidence="1">
    <location>
        <begin position="10"/>
        <end position="21"/>
    </location>
</feature>
<evidence type="ECO:0000313" key="3">
    <source>
        <dbReference type="Proteomes" id="UP000008631"/>
    </source>
</evidence>
<reference evidence="2 3" key="2">
    <citation type="journal article" date="2011" name="Stand. Genomic Sci.">
        <title>Complete genome sequence of Isosphaera pallida type strain (IS1B).</title>
        <authorList>
            <consortium name="US DOE Joint Genome Institute (JGI-PGF)"/>
            <person name="Goker M."/>
            <person name="Cleland D."/>
            <person name="Saunders E."/>
            <person name="Lapidus A."/>
            <person name="Nolan M."/>
            <person name="Lucas S."/>
            <person name="Hammon N."/>
            <person name="Deshpande S."/>
            <person name="Cheng J.F."/>
            <person name="Tapia R."/>
            <person name="Han C."/>
            <person name="Goodwin L."/>
            <person name="Pitluck S."/>
            <person name="Liolios K."/>
            <person name="Pagani I."/>
            <person name="Ivanova N."/>
            <person name="Mavromatis K."/>
            <person name="Pati A."/>
            <person name="Chen A."/>
            <person name="Palaniappan K."/>
            <person name="Land M."/>
            <person name="Hauser L."/>
            <person name="Chang Y.J."/>
            <person name="Jeffries C.D."/>
            <person name="Detter J.C."/>
            <person name="Beck B."/>
            <person name="Woyke T."/>
            <person name="Bristow J."/>
            <person name="Eisen J.A."/>
            <person name="Markowitz V."/>
            <person name="Hugenholtz P."/>
            <person name="Kyrpides N.C."/>
            <person name="Klenk H.P."/>
        </authorList>
    </citation>
    <scope>NUCLEOTIDE SEQUENCE [LARGE SCALE GENOMIC DNA]</scope>
    <source>
        <strain evidence="3">ATCC 43644 / DSM 9630 / IS1B</strain>
    </source>
</reference>
<dbReference type="HOGENOM" id="CLU_682918_0_0_0"/>
<dbReference type="InParanoid" id="E8QZT6"/>
<dbReference type="AlphaFoldDB" id="E8QZT6"/>
<evidence type="ECO:0000313" key="2">
    <source>
        <dbReference type="EMBL" id="ADV63227.1"/>
    </source>
</evidence>
<dbReference type="RefSeq" id="WP_013565515.1">
    <property type="nucleotide sequence ID" value="NC_014962.1"/>
</dbReference>
<organism evidence="2 3">
    <name type="scientific">Isosphaera pallida (strain ATCC 43644 / DSM 9630 / IS1B)</name>
    <dbReference type="NCBI Taxonomy" id="575540"/>
    <lineage>
        <taxon>Bacteria</taxon>
        <taxon>Pseudomonadati</taxon>
        <taxon>Planctomycetota</taxon>
        <taxon>Planctomycetia</taxon>
        <taxon>Isosphaerales</taxon>
        <taxon>Isosphaeraceae</taxon>
        <taxon>Isosphaera</taxon>
    </lineage>
</organism>
<feature type="region of interest" description="Disordered" evidence="1">
    <location>
        <begin position="334"/>
        <end position="403"/>
    </location>
</feature>
<proteinExistence type="predicted"/>
<dbReference type="Proteomes" id="UP000008631">
    <property type="component" value="Chromosome"/>
</dbReference>
<feature type="compositionally biased region" description="Acidic residues" evidence="1">
    <location>
        <begin position="382"/>
        <end position="403"/>
    </location>
</feature>
<dbReference type="EMBL" id="CP002353">
    <property type="protein sequence ID" value="ADV63227.1"/>
    <property type="molecule type" value="Genomic_DNA"/>
</dbReference>
<protein>
    <submittedName>
        <fullName evidence="2">Uncharacterized protein</fullName>
    </submittedName>
</protein>
<dbReference type="OrthoDB" id="288219at2"/>
<keyword evidence="3" id="KW-1185">Reference proteome</keyword>
<feature type="compositionally biased region" description="Low complexity" evidence="1">
    <location>
        <begin position="130"/>
        <end position="144"/>
    </location>
</feature>
<dbReference type="eggNOG" id="ENOG50344ZE">
    <property type="taxonomic scope" value="Bacteria"/>
</dbReference>
<evidence type="ECO:0000256" key="1">
    <source>
        <dbReference type="SAM" id="MobiDB-lite"/>
    </source>
</evidence>
<feature type="region of interest" description="Disordered" evidence="1">
    <location>
        <begin position="1"/>
        <end position="33"/>
    </location>
</feature>
<accession>E8QZT6</accession>
<dbReference type="KEGG" id="ipa:Isop_2657"/>
<feature type="region of interest" description="Disordered" evidence="1">
    <location>
        <begin position="130"/>
        <end position="153"/>
    </location>
</feature>
<reference key="1">
    <citation type="submission" date="2010-11" db="EMBL/GenBank/DDBJ databases">
        <title>The complete sequence of chromosome of Isophaera pallida ATCC 43644.</title>
        <authorList>
            <consortium name="US DOE Joint Genome Institute (JGI-PGF)"/>
            <person name="Lucas S."/>
            <person name="Copeland A."/>
            <person name="Lapidus A."/>
            <person name="Bruce D."/>
            <person name="Goodwin L."/>
            <person name="Pitluck S."/>
            <person name="Kyrpides N."/>
            <person name="Mavromatis K."/>
            <person name="Pagani I."/>
            <person name="Ivanova N."/>
            <person name="Saunders E."/>
            <person name="Brettin T."/>
            <person name="Detter J.C."/>
            <person name="Han C."/>
            <person name="Tapia R."/>
            <person name="Land M."/>
            <person name="Hauser L."/>
            <person name="Markowitz V."/>
            <person name="Cheng J.-F."/>
            <person name="Hugenholtz P."/>
            <person name="Woyke T."/>
            <person name="Wu D."/>
            <person name="Eisen J.A."/>
        </authorList>
    </citation>
    <scope>NUCLEOTIDE SEQUENCE</scope>
    <source>
        <strain>ATCC 43644</strain>
    </source>
</reference>
<sequence>MTTPNESPFPSTPPPASPLPLPTGGVSTDPAKPSGLTQALEGLARPTRLAFLGIGTLVGLRIARSVGQSSPAWGVFEGGAAALALISAGEILARLWGVLARWTLEPRARGTEAFASGSPRVAVVGGGNVAASSPPVSPSGSPTAPISPAETATESPRLVRIERALETRDWALVARELAEWRADPTLADPPATLLARWQAIRQTEARRLLGRIEAARQARDLEGVLEDRRALEPLVDPDEQARLTRDLAGWVLRTFQERLRGGLFSAETALLAARLAEEFAETPEGASLRAALPTLRRAAKLCPRCAGPYDGVEDCCPRCLSHELGGTVVAPEQTNAASSTPHPIPSTPPAATMNGQVSPGATPLAWGPPDGDLPPLTRNSEEESYFLDPDDDADAAEEDEGRP</sequence>
<name>E8QZT6_ISOPI</name>
<gene>
    <name evidence="2" type="ordered locus">Isop_2657</name>
</gene>